<feature type="DNA-binding region" description="H-T-H motif" evidence="4">
    <location>
        <begin position="31"/>
        <end position="50"/>
    </location>
</feature>
<feature type="domain" description="HTH tetR-type" evidence="5">
    <location>
        <begin position="8"/>
        <end position="68"/>
    </location>
</feature>
<evidence type="ECO:0000313" key="7">
    <source>
        <dbReference type="EMBL" id="MTU03760.1"/>
    </source>
</evidence>
<dbReference type="Pfam" id="PF00440">
    <property type="entry name" value="TetR_N"/>
    <property type="match status" value="1"/>
</dbReference>
<evidence type="ECO:0000256" key="3">
    <source>
        <dbReference type="ARBA" id="ARBA00023163"/>
    </source>
</evidence>
<dbReference type="PROSITE" id="PS50977">
    <property type="entry name" value="HTH_TETR_2"/>
    <property type="match status" value="1"/>
</dbReference>
<evidence type="ECO:0000259" key="5">
    <source>
        <dbReference type="PROSITE" id="PS50977"/>
    </source>
</evidence>
<dbReference type="PANTHER" id="PTHR30055">
    <property type="entry name" value="HTH-TYPE TRANSCRIPTIONAL REGULATOR RUTR"/>
    <property type="match status" value="1"/>
</dbReference>
<dbReference type="RefSeq" id="WP_113077516.1">
    <property type="nucleotide sequence ID" value="NZ_AP019004.1"/>
</dbReference>
<organism evidence="6 9">
    <name type="scientific">Phascolarctobacterium faecium</name>
    <dbReference type="NCBI Taxonomy" id="33025"/>
    <lineage>
        <taxon>Bacteria</taxon>
        <taxon>Bacillati</taxon>
        <taxon>Bacillota</taxon>
        <taxon>Negativicutes</taxon>
        <taxon>Acidaminococcales</taxon>
        <taxon>Acidaminococcaceae</taxon>
        <taxon>Phascolarctobacterium</taxon>
    </lineage>
</organism>
<comment type="caution">
    <text evidence="6">The sequence shown here is derived from an EMBL/GenBank/DDBJ whole genome shotgun (WGS) entry which is preliminary data.</text>
</comment>
<dbReference type="EMBL" id="WNBW01000002">
    <property type="protein sequence ID" value="MTU03760.1"/>
    <property type="molecule type" value="Genomic_DNA"/>
</dbReference>
<evidence type="ECO:0000313" key="8">
    <source>
        <dbReference type="Proteomes" id="UP000443070"/>
    </source>
</evidence>
<reference evidence="8 9" key="1">
    <citation type="journal article" date="2019" name="Nat. Med.">
        <title>A library of human gut bacterial isolates paired with longitudinal multiomics data enables mechanistic microbiome research.</title>
        <authorList>
            <person name="Poyet M."/>
            <person name="Groussin M."/>
            <person name="Gibbons S.M."/>
            <person name="Avila-Pacheco J."/>
            <person name="Jiang X."/>
            <person name="Kearney S.M."/>
            <person name="Perrotta A.R."/>
            <person name="Berdy B."/>
            <person name="Zhao S."/>
            <person name="Lieberman T.D."/>
            <person name="Swanson P.K."/>
            <person name="Smith M."/>
            <person name="Roesemann S."/>
            <person name="Alexander J.E."/>
            <person name="Rich S.A."/>
            <person name="Livny J."/>
            <person name="Vlamakis H."/>
            <person name="Clish C."/>
            <person name="Bullock K."/>
            <person name="Deik A."/>
            <person name="Scott J."/>
            <person name="Pierce K.A."/>
            <person name="Xavier R.J."/>
            <person name="Alm E.J."/>
        </authorList>
    </citation>
    <scope>NUCLEOTIDE SEQUENCE [LARGE SCALE GENOMIC DNA]</scope>
    <source>
        <strain evidence="6 9">BIOML-A13</strain>
        <strain evidence="7 8">BIOML-A3</strain>
    </source>
</reference>
<dbReference type="PRINTS" id="PR00455">
    <property type="entry name" value="HTHTETR"/>
</dbReference>
<dbReference type="InterPro" id="IPR050109">
    <property type="entry name" value="HTH-type_TetR-like_transc_reg"/>
</dbReference>
<dbReference type="Gene3D" id="1.10.10.60">
    <property type="entry name" value="Homeodomain-like"/>
    <property type="match status" value="1"/>
</dbReference>
<dbReference type="PANTHER" id="PTHR30055:SF234">
    <property type="entry name" value="HTH-TYPE TRANSCRIPTIONAL REGULATOR BETI"/>
    <property type="match status" value="1"/>
</dbReference>
<dbReference type="Gene3D" id="1.10.357.10">
    <property type="entry name" value="Tetracycline Repressor, domain 2"/>
    <property type="match status" value="1"/>
</dbReference>
<dbReference type="OrthoDB" id="268339at2"/>
<accession>A0A3G9GS61</accession>
<dbReference type="InterPro" id="IPR001647">
    <property type="entry name" value="HTH_TetR"/>
</dbReference>
<evidence type="ECO:0000313" key="6">
    <source>
        <dbReference type="EMBL" id="MTT75698.1"/>
    </source>
</evidence>
<dbReference type="SUPFAM" id="SSF46689">
    <property type="entry name" value="Homeodomain-like"/>
    <property type="match status" value="1"/>
</dbReference>
<dbReference type="AlphaFoldDB" id="A0A3G9GS61"/>
<gene>
    <name evidence="6" type="ORF">GMD11_05365</name>
    <name evidence="7" type="ORF">GMD18_05010</name>
</gene>
<evidence type="ECO:0000256" key="2">
    <source>
        <dbReference type="ARBA" id="ARBA00023125"/>
    </source>
</evidence>
<dbReference type="InterPro" id="IPR009057">
    <property type="entry name" value="Homeodomain-like_sf"/>
</dbReference>
<dbReference type="EMBL" id="WNBM01000002">
    <property type="protein sequence ID" value="MTT75698.1"/>
    <property type="molecule type" value="Genomic_DNA"/>
</dbReference>
<keyword evidence="8" id="KW-1185">Reference proteome</keyword>
<evidence type="ECO:0000256" key="1">
    <source>
        <dbReference type="ARBA" id="ARBA00023015"/>
    </source>
</evidence>
<keyword evidence="3" id="KW-0804">Transcription</keyword>
<keyword evidence="1" id="KW-0805">Transcription regulation</keyword>
<dbReference type="GO" id="GO:0000976">
    <property type="term" value="F:transcription cis-regulatory region binding"/>
    <property type="evidence" value="ECO:0007669"/>
    <property type="project" value="TreeGrafter"/>
</dbReference>
<dbReference type="Proteomes" id="UP000484547">
    <property type="component" value="Unassembled WGS sequence"/>
</dbReference>
<name>A0A3G9GS61_9FIRM</name>
<dbReference type="SUPFAM" id="SSF48498">
    <property type="entry name" value="Tetracyclin repressor-like, C-terminal domain"/>
    <property type="match status" value="1"/>
</dbReference>
<dbReference type="GO" id="GO:0003700">
    <property type="term" value="F:DNA-binding transcription factor activity"/>
    <property type="evidence" value="ECO:0007669"/>
    <property type="project" value="TreeGrafter"/>
</dbReference>
<dbReference type="Proteomes" id="UP000443070">
    <property type="component" value="Unassembled WGS sequence"/>
</dbReference>
<protein>
    <submittedName>
        <fullName evidence="6">TetR family transcriptional regulator</fullName>
    </submittedName>
</protein>
<keyword evidence="2 4" id="KW-0238">DNA-binding</keyword>
<evidence type="ECO:0000313" key="9">
    <source>
        <dbReference type="Proteomes" id="UP000484547"/>
    </source>
</evidence>
<dbReference type="GeneID" id="49405918"/>
<proteinExistence type="predicted"/>
<sequence>MREIDKTLPKDQRILLAAEEVFSRRGYVQATLDEIIALADTGKGTVYKYFGNKDNLFYTLVASKIEPFLQCLQEVVASGKSTSEKIRSYMLALLPFLRDNKDLYRILWYEVSGNQRGFHPVFLNDGSWEMSSLYGDTLSEDEYNRILRYRNLIREQVLCLVTIISEGMETGFMKQGQPTITAHHLFGGVTMSVLHYVGQPEFTDAELADLIVDRFLYGHAVR</sequence>
<evidence type="ECO:0000256" key="4">
    <source>
        <dbReference type="PROSITE-ProRule" id="PRU00335"/>
    </source>
</evidence>
<dbReference type="InterPro" id="IPR036271">
    <property type="entry name" value="Tet_transcr_reg_TetR-rel_C_sf"/>
</dbReference>